<reference evidence="3 4" key="1">
    <citation type="submission" date="2024-11" db="EMBL/GenBank/DDBJ databases">
        <title>Chromosome-level genome assembly of the freshwater bivalve Anodonta woodiana.</title>
        <authorList>
            <person name="Chen X."/>
        </authorList>
    </citation>
    <scope>NUCLEOTIDE SEQUENCE [LARGE SCALE GENOMIC DNA]</scope>
    <source>
        <strain evidence="3">MN2024</strain>
        <tissue evidence="3">Gills</tissue>
    </source>
</reference>
<name>A0ABD3X841_SINWO</name>
<dbReference type="Proteomes" id="UP001634394">
    <property type="component" value="Unassembled WGS sequence"/>
</dbReference>
<feature type="coiled-coil region" evidence="1">
    <location>
        <begin position="20"/>
        <end position="50"/>
    </location>
</feature>
<proteinExistence type="predicted"/>
<feature type="compositionally biased region" description="Basic and acidic residues" evidence="2">
    <location>
        <begin position="10"/>
        <end position="20"/>
    </location>
</feature>
<accession>A0ABD3X841</accession>
<keyword evidence="4" id="KW-1185">Reference proteome</keyword>
<evidence type="ECO:0000256" key="2">
    <source>
        <dbReference type="SAM" id="MobiDB-lite"/>
    </source>
</evidence>
<evidence type="ECO:0000313" key="3">
    <source>
        <dbReference type="EMBL" id="KAL3882407.1"/>
    </source>
</evidence>
<gene>
    <name evidence="3" type="ORF">ACJMK2_028750</name>
</gene>
<comment type="caution">
    <text evidence="3">The sequence shown here is derived from an EMBL/GenBank/DDBJ whole genome shotgun (WGS) entry which is preliminary data.</text>
</comment>
<feature type="non-terminal residue" evidence="3">
    <location>
        <position position="1"/>
    </location>
</feature>
<feature type="non-terminal residue" evidence="3">
    <location>
        <position position="61"/>
    </location>
</feature>
<evidence type="ECO:0000313" key="4">
    <source>
        <dbReference type="Proteomes" id="UP001634394"/>
    </source>
</evidence>
<dbReference type="AlphaFoldDB" id="A0ABD3X841"/>
<protein>
    <submittedName>
        <fullName evidence="3">Uncharacterized protein</fullName>
    </submittedName>
</protein>
<keyword evidence="1" id="KW-0175">Coiled coil</keyword>
<organism evidence="3 4">
    <name type="scientific">Sinanodonta woodiana</name>
    <name type="common">Chinese pond mussel</name>
    <name type="synonym">Anodonta woodiana</name>
    <dbReference type="NCBI Taxonomy" id="1069815"/>
    <lineage>
        <taxon>Eukaryota</taxon>
        <taxon>Metazoa</taxon>
        <taxon>Spiralia</taxon>
        <taxon>Lophotrochozoa</taxon>
        <taxon>Mollusca</taxon>
        <taxon>Bivalvia</taxon>
        <taxon>Autobranchia</taxon>
        <taxon>Heteroconchia</taxon>
        <taxon>Palaeoheterodonta</taxon>
        <taxon>Unionida</taxon>
        <taxon>Unionoidea</taxon>
        <taxon>Unionidae</taxon>
        <taxon>Unioninae</taxon>
        <taxon>Sinanodonta</taxon>
    </lineage>
</organism>
<feature type="region of interest" description="Disordered" evidence="2">
    <location>
        <begin position="1"/>
        <end position="20"/>
    </location>
</feature>
<sequence>ASLKRTAQKPSKDRSYEDELRRAELAEERRKRQLDMLEKLRNKRTMLQEEEDDIMSPHFED</sequence>
<dbReference type="EMBL" id="JBJQND010000003">
    <property type="protein sequence ID" value="KAL3882407.1"/>
    <property type="molecule type" value="Genomic_DNA"/>
</dbReference>
<evidence type="ECO:0000256" key="1">
    <source>
        <dbReference type="SAM" id="Coils"/>
    </source>
</evidence>